<dbReference type="GeneID" id="78776540"/>
<protein>
    <submittedName>
        <fullName evidence="1">Uncharacterized protein</fullName>
    </submittedName>
</protein>
<organism evidence="1 2">
    <name type="scientific">Caenorhabditis remanei</name>
    <name type="common">Caenorhabditis vulgaris</name>
    <dbReference type="NCBI Taxonomy" id="31234"/>
    <lineage>
        <taxon>Eukaryota</taxon>
        <taxon>Metazoa</taxon>
        <taxon>Ecdysozoa</taxon>
        <taxon>Nematoda</taxon>
        <taxon>Chromadorea</taxon>
        <taxon>Rhabditida</taxon>
        <taxon>Rhabditina</taxon>
        <taxon>Rhabditomorpha</taxon>
        <taxon>Rhabditoidea</taxon>
        <taxon>Rhabditidae</taxon>
        <taxon>Peloderinae</taxon>
        <taxon>Caenorhabditis</taxon>
    </lineage>
</organism>
<comment type="caution">
    <text evidence="1">The sequence shown here is derived from an EMBL/GenBank/DDBJ whole genome shotgun (WGS) entry which is preliminary data.</text>
</comment>
<dbReference type="CTD" id="78776540"/>
<accession>A0A6A5G7W3</accession>
<dbReference type="KEGG" id="crq:GCK72_017372"/>
<gene>
    <name evidence="1" type="ORF">GCK72_017372</name>
</gene>
<dbReference type="Proteomes" id="UP000483820">
    <property type="component" value="Chromosome V"/>
</dbReference>
<sequence length="84" mass="8972">MDDDTSVEGDASCKVVNNYVMDIAGTSQRIISDVSIASGFQKTIADIWRSSGDGVIMESDGEDCFVVDNNTIAASRAFVWCGVN</sequence>
<dbReference type="AlphaFoldDB" id="A0A6A5G7W3"/>
<proteinExistence type="predicted"/>
<dbReference type="RefSeq" id="XP_053580963.1">
    <property type="nucleotide sequence ID" value="XM_053732050.1"/>
</dbReference>
<dbReference type="EMBL" id="WUAV01000005">
    <property type="protein sequence ID" value="KAF1750821.1"/>
    <property type="molecule type" value="Genomic_DNA"/>
</dbReference>
<name>A0A6A5G7W3_CAERE</name>
<evidence type="ECO:0000313" key="2">
    <source>
        <dbReference type="Proteomes" id="UP000483820"/>
    </source>
</evidence>
<reference evidence="1 2" key="1">
    <citation type="submission" date="2019-12" db="EMBL/GenBank/DDBJ databases">
        <title>Chromosome-level assembly of the Caenorhabditis remanei genome.</title>
        <authorList>
            <person name="Teterina A.A."/>
            <person name="Willis J.H."/>
            <person name="Phillips P.C."/>
        </authorList>
    </citation>
    <scope>NUCLEOTIDE SEQUENCE [LARGE SCALE GENOMIC DNA]</scope>
    <source>
        <strain evidence="1 2">PX506</strain>
        <tissue evidence="1">Whole organism</tissue>
    </source>
</reference>
<evidence type="ECO:0000313" key="1">
    <source>
        <dbReference type="EMBL" id="KAF1750821.1"/>
    </source>
</evidence>